<dbReference type="GO" id="GO:0008111">
    <property type="term" value="F:alpha-methylacyl-CoA racemase activity"/>
    <property type="evidence" value="ECO:0007669"/>
    <property type="project" value="UniProtKB-EC"/>
</dbReference>
<gene>
    <name evidence="1" type="ORF">J2739_000833</name>
</gene>
<dbReference type="InterPro" id="IPR050509">
    <property type="entry name" value="CoA-transferase_III"/>
</dbReference>
<dbReference type="InterPro" id="IPR023606">
    <property type="entry name" value="CoA-Trfase_III_dom_1_sf"/>
</dbReference>
<dbReference type="Gene3D" id="3.30.1540.10">
    <property type="entry name" value="formyl-coa transferase, domain 3"/>
    <property type="match status" value="1"/>
</dbReference>
<dbReference type="SUPFAM" id="SSF89796">
    <property type="entry name" value="CoA-transferase family III (CaiB/BaiF)"/>
    <property type="match status" value="1"/>
</dbReference>
<protein>
    <submittedName>
        <fullName evidence="1">Alpha-methylacyl-CoA racemase</fullName>
        <ecNumber evidence="1">5.1.99.4</ecNumber>
    </submittedName>
</protein>
<dbReference type="Pfam" id="PF02515">
    <property type="entry name" value="CoA_transf_3"/>
    <property type="match status" value="1"/>
</dbReference>
<dbReference type="EC" id="5.1.99.4" evidence="1"/>
<name>A0ABU1N9G1_9BURK</name>
<dbReference type="RefSeq" id="WP_309898854.1">
    <property type="nucleotide sequence ID" value="NZ_JAVDRF010000002.1"/>
</dbReference>
<sequence length="382" mass="40509">MAAERRGPLAGLRVVEMAGLAPGPFAAMMLADMGAEVLRIDRPDPAARPIPQQYWFTDRNRRSIALDLKSADGAAFARRLIGSADALIEGFRPGVMERLGLGPDECLAINPRLVYGRMTGWGQEGPLAQAPGHDINYIALAGVLDAIGLADGPPVLPLNLVGDFGGGGMYLAFGLACGLIEAARSGQGQVVDAAMVDGAASLMTYFYGYMAGGKWPGRGRSTLGGAAPHYGVYETKDGKYVSVGSAEPKFYAELLRITGLDREPVPDRANPASWSELRERLAAVFRTRTRDEWSGLLESAEVCFAPVLDLREAAAHPHNVARRTFIEIDGHVQPAPAPRFSRTPSARPEAGVAPGVDARAALQGWGLPGEEVDALVARGVIS</sequence>
<dbReference type="InterPro" id="IPR044855">
    <property type="entry name" value="CoA-Trfase_III_dom3_sf"/>
</dbReference>
<comment type="caution">
    <text evidence="1">The sequence shown here is derived from an EMBL/GenBank/DDBJ whole genome shotgun (WGS) entry which is preliminary data.</text>
</comment>
<reference evidence="1 2" key="1">
    <citation type="submission" date="2023-07" db="EMBL/GenBank/DDBJ databases">
        <title>Sorghum-associated microbial communities from plants grown in Nebraska, USA.</title>
        <authorList>
            <person name="Schachtman D."/>
        </authorList>
    </citation>
    <scope>NUCLEOTIDE SEQUENCE [LARGE SCALE GENOMIC DNA]</scope>
    <source>
        <strain evidence="1 2">DS1781</strain>
    </source>
</reference>
<dbReference type="Gene3D" id="3.40.50.10540">
    <property type="entry name" value="Crotonobetainyl-coa:carnitine coa-transferase, domain 1"/>
    <property type="match status" value="1"/>
</dbReference>
<dbReference type="EMBL" id="JAVDRF010000002">
    <property type="protein sequence ID" value="MDR6535073.1"/>
    <property type="molecule type" value="Genomic_DNA"/>
</dbReference>
<proteinExistence type="predicted"/>
<dbReference type="PANTHER" id="PTHR48228:SF5">
    <property type="entry name" value="ALPHA-METHYLACYL-COA RACEMASE"/>
    <property type="match status" value="1"/>
</dbReference>
<keyword evidence="1" id="KW-0413">Isomerase</keyword>
<dbReference type="PANTHER" id="PTHR48228">
    <property type="entry name" value="SUCCINYL-COA--D-CITRAMALATE COA-TRANSFERASE"/>
    <property type="match status" value="1"/>
</dbReference>
<dbReference type="InterPro" id="IPR003673">
    <property type="entry name" value="CoA-Trfase_fam_III"/>
</dbReference>
<evidence type="ECO:0000313" key="2">
    <source>
        <dbReference type="Proteomes" id="UP001184230"/>
    </source>
</evidence>
<keyword evidence="2" id="KW-1185">Reference proteome</keyword>
<accession>A0ABU1N9G1</accession>
<organism evidence="1 2">
    <name type="scientific">Variovorax soli</name>
    <dbReference type="NCBI Taxonomy" id="376815"/>
    <lineage>
        <taxon>Bacteria</taxon>
        <taxon>Pseudomonadati</taxon>
        <taxon>Pseudomonadota</taxon>
        <taxon>Betaproteobacteria</taxon>
        <taxon>Burkholderiales</taxon>
        <taxon>Comamonadaceae</taxon>
        <taxon>Variovorax</taxon>
    </lineage>
</organism>
<evidence type="ECO:0000313" key="1">
    <source>
        <dbReference type="EMBL" id="MDR6535073.1"/>
    </source>
</evidence>
<dbReference type="Proteomes" id="UP001184230">
    <property type="component" value="Unassembled WGS sequence"/>
</dbReference>